<dbReference type="CDD" id="cd07572">
    <property type="entry name" value="nit"/>
    <property type="match status" value="1"/>
</dbReference>
<sequence>MTSRQRFSVAAVQMASGPHVDANLQEAGRLISKACRAGASLVALPENFAFMGYTESDKLKVAEPDGVGVIQDFLSAQASSHGIFLVGGTVPLSTASGTKIRPAVPVYGPDGKRWGCYDKIHLFDVEVAPGEAYRESEVQQGGHEPLLLDTPLGKIGLGVCYDLRFPELFRELAKQGMELLVLPSAFTAVTGEAHWNILVRTRAVENLCYVVAPDQGGYHVNGRETHGESMVVDPWGGVIDSLPSGSGIALGEVDLQRLHEIRSRFPALGHRKL</sequence>
<dbReference type="InterPro" id="IPR036526">
    <property type="entry name" value="C-N_Hydrolase_sf"/>
</dbReference>
<evidence type="ECO:0000313" key="5">
    <source>
        <dbReference type="Proteomes" id="UP000218890"/>
    </source>
</evidence>
<dbReference type="PROSITE" id="PS50263">
    <property type="entry name" value="CN_HYDROLASE"/>
    <property type="match status" value="1"/>
</dbReference>
<evidence type="ECO:0000259" key="3">
    <source>
        <dbReference type="PROSITE" id="PS50263"/>
    </source>
</evidence>
<protein>
    <submittedName>
        <fullName evidence="4">Predicted amidohydrolase</fullName>
    </submittedName>
</protein>
<dbReference type="Pfam" id="PF00795">
    <property type="entry name" value="CN_hydrolase"/>
    <property type="match status" value="1"/>
</dbReference>
<dbReference type="PANTHER" id="PTHR23088:SF27">
    <property type="entry name" value="DEAMINATED GLUTATHIONE AMIDASE"/>
    <property type="match status" value="1"/>
</dbReference>
<evidence type="ECO:0000313" key="4">
    <source>
        <dbReference type="EMBL" id="BAU58555.1"/>
    </source>
</evidence>
<gene>
    <name evidence="4" type="ORF">HH1059_18670</name>
</gene>
<keyword evidence="2" id="KW-0378">Hydrolase</keyword>
<dbReference type="InterPro" id="IPR001110">
    <property type="entry name" value="UPF0012_CS"/>
</dbReference>
<dbReference type="GO" id="GO:0016811">
    <property type="term" value="F:hydrolase activity, acting on carbon-nitrogen (but not peptide) bonds, in linear amides"/>
    <property type="evidence" value="ECO:0007669"/>
    <property type="project" value="InterPro"/>
</dbReference>
<dbReference type="PROSITE" id="PS01227">
    <property type="entry name" value="UPF0012"/>
    <property type="match status" value="1"/>
</dbReference>
<dbReference type="PANTHER" id="PTHR23088">
    <property type="entry name" value="NITRILASE-RELATED"/>
    <property type="match status" value="1"/>
</dbReference>
<reference evidence="4" key="1">
    <citation type="submission" date="2016-02" db="EMBL/GenBank/DDBJ databases">
        <title>Halorhodospira halochloris DSM-1059 complete genome, version 2.</title>
        <authorList>
            <person name="Tsukatani Y."/>
        </authorList>
    </citation>
    <scope>NUCLEOTIDE SEQUENCE</scope>
    <source>
        <strain evidence="4">DSM 1059</strain>
    </source>
</reference>
<evidence type="ECO:0000256" key="1">
    <source>
        <dbReference type="ARBA" id="ARBA00010613"/>
    </source>
</evidence>
<keyword evidence="5" id="KW-1185">Reference proteome</keyword>
<name>A0A110B2E0_HALHR</name>
<evidence type="ECO:0000256" key="2">
    <source>
        <dbReference type="ARBA" id="ARBA00022801"/>
    </source>
</evidence>
<accession>A0A110B2E0</accession>
<feature type="domain" description="CN hydrolase" evidence="3">
    <location>
        <begin position="7"/>
        <end position="255"/>
    </location>
</feature>
<dbReference type="SUPFAM" id="SSF56317">
    <property type="entry name" value="Carbon-nitrogen hydrolase"/>
    <property type="match status" value="1"/>
</dbReference>
<dbReference type="EMBL" id="AP017372">
    <property type="protein sequence ID" value="BAU58555.1"/>
    <property type="molecule type" value="Genomic_DNA"/>
</dbReference>
<organism evidence="4 5">
    <name type="scientific">Halorhodospira halochloris</name>
    <name type="common">Ectothiorhodospira halochloris</name>
    <dbReference type="NCBI Taxonomy" id="1052"/>
    <lineage>
        <taxon>Bacteria</taxon>
        <taxon>Pseudomonadati</taxon>
        <taxon>Pseudomonadota</taxon>
        <taxon>Gammaproteobacteria</taxon>
        <taxon>Chromatiales</taxon>
        <taxon>Ectothiorhodospiraceae</taxon>
        <taxon>Halorhodospira</taxon>
    </lineage>
</organism>
<dbReference type="InterPro" id="IPR003010">
    <property type="entry name" value="C-N_Hydrolase"/>
</dbReference>
<dbReference type="AlphaFoldDB" id="A0A110B2E0"/>
<comment type="similarity">
    <text evidence="1">Belongs to the carbon-nitrogen hydrolase superfamily. NIT1/NIT2 family.</text>
</comment>
<dbReference type="Proteomes" id="UP000218890">
    <property type="component" value="Chromosome"/>
</dbReference>
<dbReference type="Gene3D" id="3.60.110.10">
    <property type="entry name" value="Carbon-nitrogen hydrolase"/>
    <property type="match status" value="1"/>
</dbReference>
<dbReference type="InterPro" id="IPR045254">
    <property type="entry name" value="Nit1/2_C-N_Hydrolase"/>
</dbReference>
<proteinExistence type="inferred from homology"/>
<dbReference type="KEGG" id="hhk:HH1059_18670"/>
<dbReference type="RefSeq" id="WP_231901927.1">
    <property type="nucleotide sequence ID" value="NZ_AP017372.2"/>
</dbReference>